<sequence length="187" mass="22195">MEFERHFIAPRKPYHREINKALRKQFFMRHEKVYDYLYNMTAKLTTVEQIDHRQQKGRVALLTKNNISNLYRISRQPYIHKIVNSTLEDRKFSDDYKWEDAKLEKKKKAHLVNPLLVFRDSISTSIKGFNGLQKLLLYSFGILFLGQESWEEEDSSFGTDSRRLRVHGEFGEWVCLGSEGSMGKKEE</sequence>
<name>A0A9Q1GKL6_9CARY</name>
<keyword evidence="2" id="KW-1185">Reference proteome</keyword>
<organism evidence="1 2">
    <name type="scientific">Carnegiea gigantea</name>
    <dbReference type="NCBI Taxonomy" id="171969"/>
    <lineage>
        <taxon>Eukaryota</taxon>
        <taxon>Viridiplantae</taxon>
        <taxon>Streptophyta</taxon>
        <taxon>Embryophyta</taxon>
        <taxon>Tracheophyta</taxon>
        <taxon>Spermatophyta</taxon>
        <taxon>Magnoliopsida</taxon>
        <taxon>eudicotyledons</taxon>
        <taxon>Gunneridae</taxon>
        <taxon>Pentapetalae</taxon>
        <taxon>Caryophyllales</taxon>
        <taxon>Cactineae</taxon>
        <taxon>Cactaceae</taxon>
        <taxon>Cactoideae</taxon>
        <taxon>Echinocereeae</taxon>
        <taxon>Carnegiea</taxon>
    </lineage>
</organism>
<dbReference type="EMBL" id="JAKOGI010002583">
    <property type="protein sequence ID" value="KAJ8421708.1"/>
    <property type="molecule type" value="Genomic_DNA"/>
</dbReference>
<comment type="caution">
    <text evidence="1">The sequence shown here is derived from an EMBL/GenBank/DDBJ whole genome shotgun (WGS) entry which is preliminary data.</text>
</comment>
<evidence type="ECO:0000313" key="1">
    <source>
        <dbReference type="EMBL" id="KAJ8421708.1"/>
    </source>
</evidence>
<evidence type="ECO:0000313" key="2">
    <source>
        <dbReference type="Proteomes" id="UP001153076"/>
    </source>
</evidence>
<dbReference type="Proteomes" id="UP001153076">
    <property type="component" value="Unassembled WGS sequence"/>
</dbReference>
<dbReference type="AlphaFoldDB" id="A0A9Q1GKL6"/>
<proteinExistence type="predicted"/>
<protein>
    <submittedName>
        <fullName evidence="1">Uncharacterized protein</fullName>
    </submittedName>
</protein>
<reference evidence="1" key="1">
    <citation type="submission" date="2022-04" db="EMBL/GenBank/DDBJ databases">
        <title>Carnegiea gigantea Genome sequencing and assembly v2.</title>
        <authorList>
            <person name="Copetti D."/>
            <person name="Sanderson M.J."/>
            <person name="Burquez A."/>
            <person name="Wojciechowski M.F."/>
        </authorList>
    </citation>
    <scope>NUCLEOTIDE SEQUENCE</scope>
    <source>
        <strain evidence="1">SGP5-SGP5p</strain>
        <tissue evidence="1">Aerial part</tissue>
    </source>
</reference>
<gene>
    <name evidence="1" type="ORF">Cgig2_009039</name>
</gene>
<accession>A0A9Q1GKL6</accession>